<dbReference type="EC" id="3.1.21.-" evidence="3"/>
<keyword evidence="4" id="KW-1185">Reference proteome</keyword>
<reference evidence="3" key="1">
    <citation type="submission" date="2022-02" db="EMBL/GenBank/DDBJ databases">
        <title>Corynebacterium sp. from urogenital microbiome.</title>
        <authorList>
            <person name="Cappelli E.A."/>
            <person name="Ribeiro T.G."/>
            <person name="Peixe L."/>
        </authorList>
    </citation>
    <scope>NUCLEOTIDE SEQUENCE</scope>
    <source>
        <strain evidence="3">C8Ua_144</strain>
    </source>
</reference>
<keyword evidence="3" id="KW-0378">Hydrolase</keyword>
<dbReference type="Gene3D" id="3.90.220.20">
    <property type="entry name" value="DNA methylase specificity domains"/>
    <property type="match status" value="2"/>
</dbReference>
<comment type="caution">
    <text evidence="3">The sequence shown here is derived from an EMBL/GenBank/DDBJ whole genome shotgun (WGS) entry which is preliminary data.</text>
</comment>
<keyword evidence="2" id="KW-0238">DNA-binding</keyword>
<evidence type="ECO:0000313" key="4">
    <source>
        <dbReference type="Proteomes" id="UP001146453"/>
    </source>
</evidence>
<dbReference type="Proteomes" id="UP001146453">
    <property type="component" value="Unassembled WGS sequence"/>
</dbReference>
<name>A0ABT4R9P4_9CORY</name>
<dbReference type="InterPro" id="IPR044946">
    <property type="entry name" value="Restrct_endonuc_typeI_TRD_sf"/>
</dbReference>
<dbReference type="InterPro" id="IPR052021">
    <property type="entry name" value="Type-I_RS_S_subunit"/>
</dbReference>
<evidence type="ECO:0000256" key="1">
    <source>
        <dbReference type="ARBA" id="ARBA00022747"/>
    </source>
</evidence>
<keyword evidence="1" id="KW-0680">Restriction system</keyword>
<sequence length="393" mass="43169">MKRVPMRTLVEQAIGGGWGSSVKTDDSVLTRVLRGADFPDASVQRTGNAPQRWETETKVRKRTLDTGDIVLEVSGGTKNRPTGRSIYVTDKMVEESIHPLIPASFCRKIKVDREIANPRFVYYWLQSMYQSGRAWNYQNQSTGIANFQFEQFLDDELVWLPSLNIQTSVATLLGSLDDKIAANTSAYFLAEQLVDAFVYENISASRSVSIADELILHYGKSLPASKRVPGQIPVVGSGGIVGWHSSPLIEDPTVVVGRKGSIGALHWIDSSSFPIDTTFWVQPKRLPTRILYSLLKLVDSSGSNTDSAVPGLNRSVAYEMPLPFISDEAVAAVWDKVSSLDAFCSHLKREVACLTKTRDELLPLLMSGKITVKEAEQEASAAGADIASEENKA</sequence>
<dbReference type="PANTHER" id="PTHR30408:SF12">
    <property type="entry name" value="TYPE I RESTRICTION ENZYME MJAVIII SPECIFICITY SUBUNIT"/>
    <property type="match status" value="1"/>
</dbReference>
<keyword evidence="3" id="KW-0255">Endonuclease</keyword>
<dbReference type="EMBL" id="JAKMUR010000017">
    <property type="protein sequence ID" value="MCZ9292282.1"/>
    <property type="molecule type" value="Genomic_DNA"/>
</dbReference>
<keyword evidence="3" id="KW-0540">Nuclease</keyword>
<dbReference type="GO" id="GO:0004519">
    <property type="term" value="F:endonuclease activity"/>
    <property type="evidence" value="ECO:0007669"/>
    <property type="project" value="UniProtKB-KW"/>
</dbReference>
<evidence type="ECO:0000313" key="3">
    <source>
        <dbReference type="EMBL" id="MCZ9292282.1"/>
    </source>
</evidence>
<dbReference type="GO" id="GO:0016787">
    <property type="term" value="F:hydrolase activity"/>
    <property type="evidence" value="ECO:0007669"/>
    <property type="project" value="UniProtKB-KW"/>
</dbReference>
<dbReference type="RefSeq" id="WP_269952590.1">
    <property type="nucleotide sequence ID" value="NZ_JAKMUR010000017.1"/>
</dbReference>
<dbReference type="SUPFAM" id="SSF116734">
    <property type="entry name" value="DNA methylase specificity domain"/>
    <property type="match status" value="2"/>
</dbReference>
<proteinExistence type="predicted"/>
<organism evidence="3 4">
    <name type="scientific">Corynebacterium lehmanniae</name>
    <dbReference type="NCBI Taxonomy" id="2913497"/>
    <lineage>
        <taxon>Bacteria</taxon>
        <taxon>Bacillati</taxon>
        <taxon>Actinomycetota</taxon>
        <taxon>Actinomycetes</taxon>
        <taxon>Mycobacteriales</taxon>
        <taxon>Corynebacteriaceae</taxon>
        <taxon>Corynebacterium</taxon>
    </lineage>
</organism>
<gene>
    <name evidence="3" type="ORF">L8U61_09055</name>
</gene>
<accession>A0ABT4R9P4</accession>
<dbReference type="PANTHER" id="PTHR30408">
    <property type="entry name" value="TYPE-1 RESTRICTION ENZYME ECOKI SPECIFICITY PROTEIN"/>
    <property type="match status" value="1"/>
</dbReference>
<evidence type="ECO:0000256" key="2">
    <source>
        <dbReference type="ARBA" id="ARBA00023125"/>
    </source>
</evidence>
<dbReference type="CDD" id="cd17267">
    <property type="entry name" value="RMtype1_S_EcoAO83I-TRD1-CR1_like"/>
    <property type="match status" value="1"/>
</dbReference>
<protein>
    <submittedName>
        <fullName evidence="3">Restriction endonuclease subunit S</fullName>
        <ecNumber evidence="3">3.1.21.-</ecNumber>
    </submittedName>
</protein>